<dbReference type="Gene3D" id="3.40.50.12230">
    <property type="match status" value="1"/>
</dbReference>
<evidence type="ECO:0000259" key="6">
    <source>
        <dbReference type="Pfam" id="PF00551"/>
    </source>
</evidence>
<comment type="caution">
    <text evidence="8">The sequence shown here is derived from an EMBL/GenBank/DDBJ whole genome shotgun (WGS) entry which is preliminary data.</text>
</comment>
<dbReference type="HAMAP" id="MF_00182">
    <property type="entry name" value="Formyl_trans"/>
    <property type="match status" value="1"/>
</dbReference>
<dbReference type="EMBL" id="JBHUII010000001">
    <property type="protein sequence ID" value="MFD2204478.1"/>
    <property type="molecule type" value="Genomic_DNA"/>
</dbReference>
<keyword evidence="9" id="KW-1185">Reference proteome</keyword>
<evidence type="ECO:0000256" key="3">
    <source>
        <dbReference type="ARBA" id="ARBA00022679"/>
    </source>
</evidence>
<dbReference type="SUPFAM" id="SSF53328">
    <property type="entry name" value="Formyltransferase"/>
    <property type="match status" value="1"/>
</dbReference>
<gene>
    <name evidence="5 8" type="primary">fmt</name>
    <name evidence="8" type="ORF">ACFSKO_02590</name>
</gene>
<evidence type="ECO:0000256" key="1">
    <source>
        <dbReference type="ARBA" id="ARBA00010699"/>
    </source>
</evidence>
<evidence type="ECO:0000313" key="8">
    <source>
        <dbReference type="EMBL" id="MFD2204478.1"/>
    </source>
</evidence>
<organism evidence="8 9">
    <name type="scientific">Kiloniella antarctica</name>
    <dbReference type="NCBI Taxonomy" id="1550907"/>
    <lineage>
        <taxon>Bacteria</taxon>
        <taxon>Pseudomonadati</taxon>
        <taxon>Pseudomonadota</taxon>
        <taxon>Alphaproteobacteria</taxon>
        <taxon>Rhodospirillales</taxon>
        <taxon>Kiloniellaceae</taxon>
        <taxon>Kiloniella</taxon>
    </lineage>
</organism>
<accession>A0ABW5BEF8</accession>
<keyword evidence="3 5" id="KW-0808">Transferase</keyword>
<dbReference type="InterPro" id="IPR041711">
    <property type="entry name" value="Met-tRNA-FMT_N"/>
</dbReference>
<dbReference type="SUPFAM" id="SSF50486">
    <property type="entry name" value="FMT C-terminal domain-like"/>
    <property type="match status" value="1"/>
</dbReference>
<protein>
    <recommendedName>
        <fullName evidence="2 5">Methionyl-tRNA formyltransferase</fullName>
        <ecNumber evidence="2 5">2.1.2.9</ecNumber>
    </recommendedName>
</protein>
<reference evidence="9" key="1">
    <citation type="journal article" date="2019" name="Int. J. Syst. Evol. Microbiol.">
        <title>The Global Catalogue of Microorganisms (GCM) 10K type strain sequencing project: providing services to taxonomists for standard genome sequencing and annotation.</title>
        <authorList>
            <consortium name="The Broad Institute Genomics Platform"/>
            <consortium name="The Broad Institute Genome Sequencing Center for Infectious Disease"/>
            <person name="Wu L."/>
            <person name="Ma J."/>
        </authorList>
    </citation>
    <scope>NUCLEOTIDE SEQUENCE [LARGE SCALE GENOMIC DNA]</scope>
    <source>
        <strain evidence="9">CGMCC 4.7192</strain>
    </source>
</reference>
<evidence type="ECO:0000256" key="5">
    <source>
        <dbReference type="HAMAP-Rule" id="MF_00182"/>
    </source>
</evidence>
<comment type="function">
    <text evidence="5">Attaches a formyl group to the free amino group of methionyl-tRNA(fMet). The formyl group appears to play a dual role in the initiator identity of N-formylmethionyl-tRNA by promoting its recognition by IF2 and preventing the misappropriation of this tRNA by the elongation apparatus.</text>
</comment>
<dbReference type="InterPro" id="IPR005793">
    <property type="entry name" value="Formyl_trans_C"/>
</dbReference>
<keyword evidence="4 5" id="KW-0648">Protein biosynthesis</keyword>
<name>A0ABW5BEF8_9PROT</name>
<dbReference type="InterPro" id="IPR036477">
    <property type="entry name" value="Formyl_transf_N_sf"/>
</dbReference>
<dbReference type="InterPro" id="IPR002376">
    <property type="entry name" value="Formyl_transf_N"/>
</dbReference>
<dbReference type="CDD" id="cd08704">
    <property type="entry name" value="Met_tRNA_FMT_C"/>
    <property type="match status" value="1"/>
</dbReference>
<sequence>MNKLRIAFMGTPDFSVPCLEALAEAGHEVVAVYSQPPRPAGRGQKAKLSPVHAVAVENGWPVYTPKSFRNKDIQDEFRNLEVDVAVVVAYGLILPTEALVAPRMGCVNIHASLLPRWRGAAPIQRAIEAGDAESGVAIMQMVEELDAGDVILEGRVAITDQTTASSLHDELSKIGSELIVKALEGMNDASLTPIPQQEDGVTYAKKLTREESELDWSLPAVEIDRKIRALTPWPGVHFTYEGDRIKVQETTLVSFDDMATQENHEPGTLLDDLLLVSCGKDALRIDRLQRPGKGSMDAKAFLNGYPLSKGIKLDGPKSG</sequence>
<dbReference type="InterPro" id="IPR005794">
    <property type="entry name" value="Fmt"/>
</dbReference>
<dbReference type="PANTHER" id="PTHR11138:SF5">
    <property type="entry name" value="METHIONYL-TRNA FORMYLTRANSFERASE, MITOCHONDRIAL"/>
    <property type="match status" value="1"/>
</dbReference>
<dbReference type="Pfam" id="PF02911">
    <property type="entry name" value="Formyl_trans_C"/>
    <property type="match status" value="1"/>
</dbReference>
<proteinExistence type="inferred from homology"/>
<dbReference type="GO" id="GO:0004479">
    <property type="term" value="F:methionyl-tRNA formyltransferase activity"/>
    <property type="evidence" value="ECO:0007669"/>
    <property type="project" value="UniProtKB-EC"/>
</dbReference>
<dbReference type="NCBIfam" id="TIGR00460">
    <property type="entry name" value="fmt"/>
    <property type="match status" value="1"/>
</dbReference>
<comment type="similarity">
    <text evidence="1 5">Belongs to the Fmt family.</text>
</comment>
<evidence type="ECO:0000313" key="9">
    <source>
        <dbReference type="Proteomes" id="UP001597294"/>
    </source>
</evidence>
<comment type="catalytic activity">
    <reaction evidence="5">
        <text>L-methionyl-tRNA(fMet) + (6R)-10-formyltetrahydrofolate = N-formyl-L-methionyl-tRNA(fMet) + (6S)-5,6,7,8-tetrahydrofolate + H(+)</text>
        <dbReference type="Rhea" id="RHEA:24380"/>
        <dbReference type="Rhea" id="RHEA-COMP:9952"/>
        <dbReference type="Rhea" id="RHEA-COMP:9953"/>
        <dbReference type="ChEBI" id="CHEBI:15378"/>
        <dbReference type="ChEBI" id="CHEBI:57453"/>
        <dbReference type="ChEBI" id="CHEBI:78530"/>
        <dbReference type="ChEBI" id="CHEBI:78844"/>
        <dbReference type="ChEBI" id="CHEBI:195366"/>
        <dbReference type="EC" id="2.1.2.9"/>
    </reaction>
</comment>
<feature type="binding site" evidence="5">
    <location>
        <begin position="112"/>
        <end position="115"/>
    </location>
    <ligand>
        <name>(6S)-5,6,7,8-tetrahydrofolate</name>
        <dbReference type="ChEBI" id="CHEBI:57453"/>
    </ligand>
</feature>
<evidence type="ECO:0000256" key="2">
    <source>
        <dbReference type="ARBA" id="ARBA00012261"/>
    </source>
</evidence>
<dbReference type="EC" id="2.1.2.9" evidence="2 5"/>
<evidence type="ECO:0000256" key="4">
    <source>
        <dbReference type="ARBA" id="ARBA00022917"/>
    </source>
</evidence>
<evidence type="ECO:0000259" key="7">
    <source>
        <dbReference type="Pfam" id="PF02911"/>
    </source>
</evidence>
<feature type="domain" description="Formyl transferase C-terminal" evidence="7">
    <location>
        <begin position="206"/>
        <end position="305"/>
    </location>
</feature>
<dbReference type="Pfam" id="PF00551">
    <property type="entry name" value="Formyl_trans_N"/>
    <property type="match status" value="1"/>
</dbReference>
<dbReference type="RefSeq" id="WP_380248103.1">
    <property type="nucleotide sequence ID" value="NZ_JBHUII010000001.1"/>
</dbReference>
<dbReference type="PANTHER" id="PTHR11138">
    <property type="entry name" value="METHIONYL-TRNA FORMYLTRANSFERASE"/>
    <property type="match status" value="1"/>
</dbReference>
<dbReference type="Proteomes" id="UP001597294">
    <property type="component" value="Unassembled WGS sequence"/>
</dbReference>
<feature type="domain" description="Formyl transferase N-terminal" evidence="6">
    <location>
        <begin position="5"/>
        <end position="183"/>
    </location>
</feature>
<dbReference type="InterPro" id="IPR011034">
    <property type="entry name" value="Formyl_transferase-like_C_sf"/>
</dbReference>
<dbReference type="InterPro" id="IPR044135">
    <property type="entry name" value="Met-tRNA-FMT_C"/>
</dbReference>
<dbReference type="CDD" id="cd08646">
    <property type="entry name" value="FMT_core_Met-tRNA-FMT_N"/>
    <property type="match status" value="1"/>
</dbReference>